<dbReference type="InterPro" id="IPR036047">
    <property type="entry name" value="F-box-like_dom_sf"/>
</dbReference>
<accession>A0A6P8Y151</accession>
<dbReference type="SMART" id="SM00256">
    <property type="entry name" value="FBOX"/>
    <property type="match status" value="1"/>
</dbReference>
<organism evidence="3">
    <name type="scientific">Thrips palmi</name>
    <name type="common">Melon thrips</name>
    <dbReference type="NCBI Taxonomy" id="161013"/>
    <lineage>
        <taxon>Eukaryota</taxon>
        <taxon>Metazoa</taxon>
        <taxon>Ecdysozoa</taxon>
        <taxon>Arthropoda</taxon>
        <taxon>Hexapoda</taxon>
        <taxon>Insecta</taxon>
        <taxon>Pterygota</taxon>
        <taxon>Neoptera</taxon>
        <taxon>Paraneoptera</taxon>
        <taxon>Thysanoptera</taxon>
        <taxon>Terebrantia</taxon>
        <taxon>Thripoidea</taxon>
        <taxon>Thripidae</taxon>
        <taxon>Thrips</taxon>
    </lineage>
</organism>
<dbReference type="AlphaFoldDB" id="A0A6P8Y151"/>
<proteinExistence type="predicted"/>
<dbReference type="SUPFAM" id="SSF81383">
    <property type="entry name" value="F-box domain"/>
    <property type="match status" value="1"/>
</dbReference>
<dbReference type="InParanoid" id="A0A6P8Y151"/>
<dbReference type="InterPro" id="IPR001810">
    <property type="entry name" value="F-box_dom"/>
</dbReference>
<evidence type="ECO:0000313" key="2">
    <source>
        <dbReference type="Proteomes" id="UP000515158"/>
    </source>
</evidence>
<protein>
    <submittedName>
        <fullName evidence="3">Uncharacterized protein LOC117640623</fullName>
    </submittedName>
</protein>
<dbReference type="Pfam" id="PF12937">
    <property type="entry name" value="F-box-like"/>
    <property type="match status" value="1"/>
</dbReference>
<evidence type="ECO:0000313" key="3">
    <source>
        <dbReference type="RefSeq" id="XP_034233208.1"/>
    </source>
</evidence>
<reference evidence="3" key="1">
    <citation type="submission" date="2025-08" db="UniProtKB">
        <authorList>
            <consortium name="RefSeq"/>
        </authorList>
    </citation>
    <scope>IDENTIFICATION</scope>
    <source>
        <tissue evidence="3">Total insect</tissue>
    </source>
</reference>
<dbReference type="GeneID" id="117640623"/>
<dbReference type="Gene3D" id="1.20.1280.50">
    <property type="match status" value="1"/>
</dbReference>
<dbReference type="RefSeq" id="XP_034233208.1">
    <property type="nucleotide sequence ID" value="XM_034377317.1"/>
</dbReference>
<feature type="domain" description="F-box" evidence="1">
    <location>
        <begin position="3"/>
        <end position="49"/>
    </location>
</feature>
<dbReference type="Proteomes" id="UP000515158">
    <property type="component" value="Unplaced"/>
</dbReference>
<name>A0A6P8Y151_THRPL</name>
<dbReference type="PROSITE" id="PS50181">
    <property type="entry name" value="FBOX"/>
    <property type="match status" value="1"/>
</dbReference>
<sequence>MEQSLLLALPDDALLAVLAFLPPRQLLSCRVLCRRLRDLCLHPDLWRRVRVLRWKDHDLWRSAFRLAPCLRELDISGNHLRGAASEVSRTSCVVAKLTLSVATTHEVTFATAIVEKVSALGGLEQLVLDIVRREGAVDVNGLLGGSVQGRPSP</sequence>
<dbReference type="KEGG" id="tpal:117640623"/>
<keyword evidence="2" id="KW-1185">Reference proteome</keyword>
<evidence type="ECO:0000259" key="1">
    <source>
        <dbReference type="PROSITE" id="PS50181"/>
    </source>
</evidence>
<gene>
    <name evidence="3" type="primary">LOC117640623</name>
</gene>